<dbReference type="Proteomes" id="UP000822688">
    <property type="component" value="Chromosome 1"/>
</dbReference>
<gene>
    <name evidence="2" type="ORF">KC19_1G090700</name>
</gene>
<proteinExistence type="predicted"/>
<sequence>MCDRRPCDIPRCAKSRCESLSPRYKPCNEPCDFSPCSGTCPQPPRTPTPPRAPCSRAAPPPDLRHIKPDDRKAFRQCKIQEWLDHMVARAPRECFGHYIGRAYAVASRELNFDAQARTCIGDEFPHFVDRFVWRILHGSRLNMQKHGISIGHNAEQTNLALLREECEELFADGQIMPNPNIRMNLGDTWVHEGEHCSSSRAGRECQDSSHRNNHEK</sequence>
<dbReference type="AlphaFoldDB" id="A0A8T0J6A3"/>
<feature type="compositionally biased region" description="Pro residues" evidence="1">
    <location>
        <begin position="41"/>
        <end position="52"/>
    </location>
</feature>
<protein>
    <submittedName>
        <fullName evidence="2">Uncharacterized protein</fullName>
    </submittedName>
</protein>
<organism evidence="2 3">
    <name type="scientific">Ceratodon purpureus</name>
    <name type="common">Fire moss</name>
    <name type="synonym">Dicranum purpureum</name>
    <dbReference type="NCBI Taxonomy" id="3225"/>
    <lineage>
        <taxon>Eukaryota</taxon>
        <taxon>Viridiplantae</taxon>
        <taxon>Streptophyta</taxon>
        <taxon>Embryophyta</taxon>
        <taxon>Bryophyta</taxon>
        <taxon>Bryophytina</taxon>
        <taxon>Bryopsida</taxon>
        <taxon>Dicranidae</taxon>
        <taxon>Pseudoditrichales</taxon>
        <taxon>Ditrichaceae</taxon>
        <taxon>Ceratodon</taxon>
    </lineage>
</organism>
<comment type="caution">
    <text evidence="2">The sequence shown here is derived from an EMBL/GenBank/DDBJ whole genome shotgun (WGS) entry which is preliminary data.</text>
</comment>
<dbReference type="EMBL" id="CM026421">
    <property type="protein sequence ID" value="KAG0590331.1"/>
    <property type="molecule type" value="Genomic_DNA"/>
</dbReference>
<reference evidence="2" key="1">
    <citation type="submission" date="2020-06" db="EMBL/GenBank/DDBJ databases">
        <title>WGS assembly of Ceratodon purpureus strain R40.</title>
        <authorList>
            <person name="Carey S.B."/>
            <person name="Jenkins J."/>
            <person name="Shu S."/>
            <person name="Lovell J.T."/>
            <person name="Sreedasyam A."/>
            <person name="Maumus F."/>
            <person name="Tiley G.P."/>
            <person name="Fernandez-Pozo N."/>
            <person name="Barry K."/>
            <person name="Chen C."/>
            <person name="Wang M."/>
            <person name="Lipzen A."/>
            <person name="Daum C."/>
            <person name="Saski C.A."/>
            <person name="Payton A.C."/>
            <person name="Mcbreen J.C."/>
            <person name="Conrad R.E."/>
            <person name="Kollar L.M."/>
            <person name="Olsson S."/>
            <person name="Huttunen S."/>
            <person name="Landis J.B."/>
            <person name="Wickett N.J."/>
            <person name="Johnson M.G."/>
            <person name="Rensing S.A."/>
            <person name="Grimwood J."/>
            <person name="Schmutz J."/>
            <person name="Mcdaniel S.F."/>
        </authorList>
    </citation>
    <scope>NUCLEOTIDE SEQUENCE</scope>
    <source>
        <strain evidence="2">R40</strain>
    </source>
</reference>
<name>A0A8T0J6A3_CERPU</name>
<keyword evidence="3" id="KW-1185">Reference proteome</keyword>
<evidence type="ECO:0000313" key="3">
    <source>
        <dbReference type="Proteomes" id="UP000822688"/>
    </source>
</evidence>
<accession>A0A8T0J6A3</accession>
<feature type="region of interest" description="Disordered" evidence="1">
    <location>
        <begin position="38"/>
        <end position="62"/>
    </location>
</feature>
<evidence type="ECO:0000313" key="2">
    <source>
        <dbReference type="EMBL" id="KAG0590331.1"/>
    </source>
</evidence>
<evidence type="ECO:0000256" key="1">
    <source>
        <dbReference type="SAM" id="MobiDB-lite"/>
    </source>
</evidence>